<evidence type="ECO:0000313" key="1">
    <source>
        <dbReference type="EMBL" id="GAF99540.1"/>
    </source>
</evidence>
<dbReference type="InterPro" id="IPR006311">
    <property type="entry name" value="TAT_signal"/>
</dbReference>
<dbReference type="EMBL" id="BARS01028773">
    <property type="protein sequence ID" value="GAF99540.1"/>
    <property type="molecule type" value="Genomic_DNA"/>
</dbReference>
<comment type="caution">
    <text evidence="1">The sequence shown here is derived from an EMBL/GenBank/DDBJ whole genome shotgun (WGS) entry which is preliminary data.</text>
</comment>
<proteinExistence type="predicted"/>
<gene>
    <name evidence="1" type="ORF">S01H1_45065</name>
</gene>
<organism evidence="1">
    <name type="scientific">marine sediment metagenome</name>
    <dbReference type="NCBI Taxonomy" id="412755"/>
    <lineage>
        <taxon>unclassified sequences</taxon>
        <taxon>metagenomes</taxon>
        <taxon>ecological metagenomes</taxon>
    </lineage>
</organism>
<name>X0VG84_9ZZZZ</name>
<dbReference type="AlphaFoldDB" id="X0VG84"/>
<dbReference type="InterPro" id="IPR029475">
    <property type="entry name" value="DUF6807"/>
</dbReference>
<sequence>MQQPTTRRQLLKASLATIAAAHVLPKSASAIDYPNAVPEAEGLTAYQNGSNLLIRFNNLSLLGYRAHPTLKYPYFCPLAGPASGLSLVSESGLPYPHHRGLWLGCDPLNGGDYWSDRSLEGGRIHSIEMKLDDEASTENSAVFHQRCEWMRDGAPSPLRDERSFTVRVPNERLWIIDCQFTITAQQDISIKRAKHSFFAMRAASDLSPNYGGVLMNSNGGVGAKGTYEKQAAWC</sequence>
<dbReference type="Pfam" id="PF14100">
    <property type="entry name" value="DUF6807"/>
    <property type="match status" value="1"/>
</dbReference>
<dbReference type="PROSITE" id="PS51318">
    <property type="entry name" value="TAT"/>
    <property type="match status" value="1"/>
</dbReference>
<reference evidence="1" key="1">
    <citation type="journal article" date="2014" name="Front. Microbiol.">
        <title>High frequency of phylogenetically diverse reductive dehalogenase-homologous genes in deep subseafloor sedimentary metagenomes.</title>
        <authorList>
            <person name="Kawai M."/>
            <person name="Futagami T."/>
            <person name="Toyoda A."/>
            <person name="Takaki Y."/>
            <person name="Nishi S."/>
            <person name="Hori S."/>
            <person name="Arai W."/>
            <person name="Tsubouchi T."/>
            <person name="Morono Y."/>
            <person name="Uchiyama I."/>
            <person name="Ito T."/>
            <person name="Fujiyama A."/>
            <person name="Inagaki F."/>
            <person name="Takami H."/>
        </authorList>
    </citation>
    <scope>NUCLEOTIDE SEQUENCE</scope>
    <source>
        <strain evidence="1">Expedition CK06-06</strain>
    </source>
</reference>
<protein>
    <submittedName>
        <fullName evidence="1">Uncharacterized protein</fullName>
    </submittedName>
</protein>
<feature type="non-terminal residue" evidence="1">
    <location>
        <position position="234"/>
    </location>
</feature>
<accession>X0VG84</accession>